<name>A0ABQ7W864_SOLTU</name>
<keyword evidence="3" id="KW-1185">Reference proteome</keyword>
<organism evidence="2 3">
    <name type="scientific">Solanum tuberosum</name>
    <name type="common">Potato</name>
    <dbReference type="NCBI Taxonomy" id="4113"/>
    <lineage>
        <taxon>Eukaryota</taxon>
        <taxon>Viridiplantae</taxon>
        <taxon>Streptophyta</taxon>
        <taxon>Embryophyta</taxon>
        <taxon>Tracheophyta</taxon>
        <taxon>Spermatophyta</taxon>
        <taxon>Magnoliopsida</taxon>
        <taxon>eudicotyledons</taxon>
        <taxon>Gunneridae</taxon>
        <taxon>Pentapetalae</taxon>
        <taxon>asterids</taxon>
        <taxon>lamiids</taxon>
        <taxon>Solanales</taxon>
        <taxon>Solanaceae</taxon>
        <taxon>Solanoideae</taxon>
        <taxon>Solaneae</taxon>
        <taxon>Solanum</taxon>
    </lineage>
</organism>
<feature type="region of interest" description="Disordered" evidence="1">
    <location>
        <begin position="20"/>
        <end position="48"/>
    </location>
</feature>
<proteinExistence type="predicted"/>
<comment type="caution">
    <text evidence="2">The sequence shown here is derived from an EMBL/GenBank/DDBJ whole genome shotgun (WGS) entry which is preliminary data.</text>
</comment>
<evidence type="ECO:0000313" key="2">
    <source>
        <dbReference type="EMBL" id="KAH0776920.1"/>
    </source>
</evidence>
<evidence type="ECO:0000256" key="1">
    <source>
        <dbReference type="SAM" id="MobiDB-lite"/>
    </source>
</evidence>
<evidence type="ECO:0000313" key="3">
    <source>
        <dbReference type="Proteomes" id="UP000826656"/>
    </source>
</evidence>
<dbReference type="EMBL" id="JAIVGD010000003">
    <property type="protein sequence ID" value="KAH0776920.1"/>
    <property type="molecule type" value="Genomic_DNA"/>
</dbReference>
<reference evidence="2 3" key="1">
    <citation type="journal article" date="2021" name="bioRxiv">
        <title>Chromosome-scale and haplotype-resolved genome assembly of a tetraploid potato cultivar.</title>
        <authorList>
            <person name="Sun H."/>
            <person name="Jiao W.-B."/>
            <person name="Krause K."/>
            <person name="Campoy J.A."/>
            <person name="Goel M."/>
            <person name="Folz-Donahue K."/>
            <person name="Kukat C."/>
            <person name="Huettel B."/>
            <person name="Schneeberger K."/>
        </authorList>
    </citation>
    <scope>NUCLEOTIDE SEQUENCE [LARGE SCALE GENOMIC DNA]</scope>
    <source>
        <strain evidence="2">SolTubOtavaFocal</strain>
        <tissue evidence="2">Leaves</tissue>
    </source>
</reference>
<sequence>MRRNDEHTPGMKAQIIQLEHAPARDGHANCTGGAPGKTGSAGKVTPPPPMVAVTQNDQFKEWSISLS</sequence>
<dbReference type="Proteomes" id="UP000826656">
    <property type="component" value="Unassembled WGS sequence"/>
</dbReference>
<accession>A0ABQ7W864</accession>
<gene>
    <name evidence="2" type="ORF">KY290_008331</name>
</gene>
<protein>
    <submittedName>
        <fullName evidence="2">Uncharacterized protein</fullName>
    </submittedName>
</protein>